<dbReference type="AlphaFoldDB" id="A0A4S3JCE4"/>
<dbReference type="STRING" id="1220188.A0A4S3JCE4"/>
<sequence length="128" mass="13569">MAFSLSNVLTTVEVPQLLLEKFGLNTEQLGLDFNFCHWNVAPIVGIAIGTGGNQVVATVLITMRWIVIPKKPLALGCSSSSRLSSKSGASWVPPAASSGVGCALIVGVRVIPTLILHFMGRAWRPAIE</sequence>
<reference evidence="1 2" key="1">
    <citation type="submission" date="2019-03" db="EMBL/GenBank/DDBJ databases">
        <title>The genome sequence of a newly discovered highly antifungal drug resistant Aspergillus species, Aspergillus tanneri NIH 1004.</title>
        <authorList>
            <person name="Mounaud S."/>
            <person name="Singh I."/>
            <person name="Joardar V."/>
            <person name="Pakala S."/>
            <person name="Pakala S."/>
            <person name="Venepally P."/>
            <person name="Hoover J."/>
            <person name="Nierman W."/>
            <person name="Chung J."/>
            <person name="Losada L."/>
        </authorList>
    </citation>
    <scope>NUCLEOTIDE SEQUENCE [LARGE SCALE GENOMIC DNA]</scope>
    <source>
        <strain evidence="1 2">NIH1004</strain>
    </source>
</reference>
<dbReference type="EMBL" id="SOSA01000485">
    <property type="protein sequence ID" value="THC90761.1"/>
    <property type="molecule type" value="Genomic_DNA"/>
</dbReference>
<comment type="caution">
    <text evidence="1">The sequence shown here is derived from an EMBL/GenBank/DDBJ whole genome shotgun (WGS) entry which is preliminary data.</text>
</comment>
<evidence type="ECO:0000313" key="2">
    <source>
        <dbReference type="Proteomes" id="UP000308092"/>
    </source>
</evidence>
<dbReference type="Proteomes" id="UP000308092">
    <property type="component" value="Unassembled WGS sequence"/>
</dbReference>
<organism evidence="1 2">
    <name type="scientific">Aspergillus tanneri</name>
    <dbReference type="NCBI Taxonomy" id="1220188"/>
    <lineage>
        <taxon>Eukaryota</taxon>
        <taxon>Fungi</taxon>
        <taxon>Dikarya</taxon>
        <taxon>Ascomycota</taxon>
        <taxon>Pezizomycotina</taxon>
        <taxon>Eurotiomycetes</taxon>
        <taxon>Eurotiomycetidae</taxon>
        <taxon>Eurotiales</taxon>
        <taxon>Aspergillaceae</taxon>
        <taxon>Aspergillus</taxon>
        <taxon>Aspergillus subgen. Circumdati</taxon>
    </lineage>
</organism>
<protein>
    <submittedName>
        <fullName evidence="1">Uncharacterized protein</fullName>
    </submittedName>
</protein>
<accession>A0A4S3JCE4</accession>
<gene>
    <name evidence="1" type="ORF">EYZ11_009785</name>
</gene>
<dbReference type="VEuPathDB" id="FungiDB:EYZ11_009785"/>
<name>A0A4S3JCE4_9EURO</name>
<evidence type="ECO:0000313" key="1">
    <source>
        <dbReference type="EMBL" id="THC90761.1"/>
    </source>
</evidence>
<keyword evidence="2" id="KW-1185">Reference proteome</keyword>
<proteinExistence type="predicted"/>